<dbReference type="PANTHER" id="PTHR12277">
    <property type="entry name" value="ALPHA/BETA HYDROLASE DOMAIN-CONTAINING PROTEIN"/>
    <property type="match status" value="1"/>
</dbReference>
<dbReference type="InterPro" id="IPR000073">
    <property type="entry name" value="AB_hydrolase_1"/>
</dbReference>
<dbReference type="GO" id="GO:0008474">
    <property type="term" value="F:palmitoyl-(protein) hydrolase activity"/>
    <property type="evidence" value="ECO:0007669"/>
    <property type="project" value="TreeGrafter"/>
</dbReference>
<dbReference type="GO" id="GO:0016020">
    <property type="term" value="C:membrane"/>
    <property type="evidence" value="ECO:0007669"/>
    <property type="project" value="TreeGrafter"/>
</dbReference>
<dbReference type="SUPFAM" id="SSF53474">
    <property type="entry name" value="alpha/beta-Hydrolases"/>
    <property type="match status" value="1"/>
</dbReference>
<protein>
    <submittedName>
        <fullName evidence="2">Alpha/beta-hydrolase</fullName>
    </submittedName>
</protein>
<reference evidence="2 3" key="1">
    <citation type="submission" date="2016-05" db="EMBL/GenBank/DDBJ databases">
        <title>Comparative genomics of biotechnologically important yeasts.</title>
        <authorList>
            <consortium name="DOE Joint Genome Institute"/>
            <person name="Riley R."/>
            <person name="Haridas S."/>
            <person name="Wolfe K.H."/>
            <person name="Lopes M.R."/>
            <person name="Hittinger C.T."/>
            <person name="Goker M."/>
            <person name="Salamov A."/>
            <person name="Wisecaver J."/>
            <person name="Long T.M."/>
            <person name="Aerts A.L."/>
            <person name="Barry K."/>
            <person name="Choi C."/>
            <person name="Clum A."/>
            <person name="Coughlan A.Y."/>
            <person name="Deshpande S."/>
            <person name="Douglass A.P."/>
            <person name="Hanson S.J."/>
            <person name="Klenk H.-P."/>
            <person name="LaButti K."/>
            <person name="Lapidus A."/>
            <person name="Lindquist E."/>
            <person name="Lipzen A."/>
            <person name="Meier-kolthoff J.P."/>
            <person name="Ohm R.A."/>
            <person name="Otillar R.P."/>
            <person name="Pangilinan J."/>
            <person name="Peng Y."/>
            <person name="Rokas A."/>
            <person name="Rosa C.A."/>
            <person name="Scheuner C."/>
            <person name="Sibirny A.A."/>
            <person name="Slot J.C."/>
            <person name="Stielow J.B."/>
            <person name="Sun H."/>
            <person name="Kurtzman C.P."/>
            <person name="Blackwell M."/>
            <person name="Grigoriev I.V."/>
            <person name="Jeffries T.W."/>
        </authorList>
    </citation>
    <scope>NUCLEOTIDE SEQUENCE [LARGE SCALE GENOMIC DNA]</scope>
    <source>
        <strain evidence="2 3">NRRL YB-4993</strain>
    </source>
</reference>
<dbReference type="PANTHER" id="PTHR12277:SF81">
    <property type="entry name" value="PROTEIN ABHD13"/>
    <property type="match status" value="1"/>
</dbReference>
<accession>A0A1A0HAS0</accession>
<dbReference type="Gene3D" id="3.40.50.1820">
    <property type="entry name" value="alpha/beta hydrolase"/>
    <property type="match status" value="1"/>
</dbReference>
<dbReference type="RefSeq" id="XP_018711487.1">
    <property type="nucleotide sequence ID" value="XM_018857531.1"/>
</dbReference>
<sequence>MLKVLWRLVHATQMFAILGAVLGGLALAGLYTFQNSLIYPAALNDGRGYCATPDEMEMPDYEELFLTTEDGVELQCYVLRQDRASAAYTNKTVVILSPNAGNIGHALQIVAIFYKTFGYNVLIYSYRGYGKSSGTPLEAGLKLDAKRVVEYVSREDEQLLQTSLVLYGRSLGGAVAIHMAATYPQAVLGVVLENTFLSIPKTVPHVFPALKYFTMFVHQVWDSERLVPLIPELTPLLLLSARRDEIVPPAHMDRLFLLLKALLKTLHRFEHACHNDTVTYPAYWDIVHRFIREQVNPVGY</sequence>
<dbReference type="AlphaFoldDB" id="A0A1A0HAS0"/>
<organism evidence="2 3">
    <name type="scientific">Metschnikowia bicuspidata var. bicuspidata NRRL YB-4993</name>
    <dbReference type="NCBI Taxonomy" id="869754"/>
    <lineage>
        <taxon>Eukaryota</taxon>
        <taxon>Fungi</taxon>
        <taxon>Dikarya</taxon>
        <taxon>Ascomycota</taxon>
        <taxon>Saccharomycotina</taxon>
        <taxon>Pichiomycetes</taxon>
        <taxon>Metschnikowiaceae</taxon>
        <taxon>Metschnikowia</taxon>
    </lineage>
</organism>
<dbReference type="Proteomes" id="UP000092555">
    <property type="component" value="Unassembled WGS sequence"/>
</dbReference>
<evidence type="ECO:0000313" key="2">
    <source>
        <dbReference type="EMBL" id="OBA20977.1"/>
    </source>
</evidence>
<evidence type="ECO:0000313" key="3">
    <source>
        <dbReference type="Proteomes" id="UP000092555"/>
    </source>
</evidence>
<keyword evidence="3" id="KW-1185">Reference proteome</keyword>
<dbReference type="InterPro" id="IPR029058">
    <property type="entry name" value="AB_hydrolase_fold"/>
</dbReference>
<dbReference type="PRINTS" id="PR00111">
    <property type="entry name" value="ABHYDROLASE"/>
</dbReference>
<keyword evidence="2" id="KW-0378">Hydrolase</keyword>
<comment type="caution">
    <text evidence="2">The sequence shown here is derived from an EMBL/GenBank/DDBJ whole genome shotgun (WGS) entry which is preliminary data.</text>
</comment>
<dbReference type="Pfam" id="PF00561">
    <property type="entry name" value="Abhydrolase_1"/>
    <property type="match status" value="1"/>
</dbReference>
<name>A0A1A0HAS0_9ASCO</name>
<dbReference type="OrthoDB" id="10249433at2759"/>
<gene>
    <name evidence="2" type="ORF">METBIDRAFT_42330</name>
</gene>
<feature type="domain" description="AB hydrolase-1" evidence="1">
    <location>
        <begin position="116"/>
        <end position="207"/>
    </location>
</feature>
<dbReference type="STRING" id="869754.A0A1A0HAS0"/>
<proteinExistence type="predicted"/>
<dbReference type="GeneID" id="30030507"/>
<dbReference type="EMBL" id="LXTC01000003">
    <property type="protein sequence ID" value="OBA20977.1"/>
    <property type="molecule type" value="Genomic_DNA"/>
</dbReference>
<evidence type="ECO:0000259" key="1">
    <source>
        <dbReference type="Pfam" id="PF00561"/>
    </source>
</evidence>